<proteinExistence type="predicted"/>
<dbReference type="PROSITE" id="PS51745">
    <property type="entry name" value="PB1"/>
    <property type="match status" value="1"/>
</dbReference>
<dbReference type="SUPFAM" id="SSF52113">
    <property type="entry name" value="BRCT domain"/>
    <property type="match status" value="2"/>
</dbReference>
<feature type="coiled-coil region" evidence="1">
    <location>
        <begin position="208"/>
        <end position="491"/>
    </location>
</feature>
<reference evidence="4 5" key="2">
    <citation type="journal article" date="2014" name="BMC Genomics">
        <title>An improved genome of the model marine alga Ostreococcus tauri unfolds by assessing Illumina de novo assemblies.</title>
        <authorList>
            <person name="Blanc-Mathieu R."/>
            <person name="Verhelst B."/>
            <person name="Derelle E."/>
            <person name="Rombauts S."/>
            <person name="Bouget F.Y."/>
            <person name="Carre I."/>
            <person name="Chateau A."/>
            <person name="Eyre-Walker A."/>
            <person name="Grimsley N."/>
            <person name="Moreau H."/>
            <person name="Piegu B."/>
            <person name="Rivals E."/>
            <person name="Schackwitz W."/>
            <person name="Van de Peer Y."/>
            <person name="Piganeau G."/>
        </authorList>
    </citation>
    <scope>NUCLEOTIDE SEQUENCE [LARGE SCALE GENOMIC DNA]</scope>
    <source>
        <strain evidence="5">OTTH 0595 / CCAP 157/2 / RCC745</strain>
    </source>
</reference>
<evidence type="ECO:0000313" key="4">
    <source>
        <dbReference type="EMBL" id="CEF98880.1"/>
    </source>
</evidence>
<dbReference type="KEGG" id="ota:OT_ostta07g04580"/>
<dbReference type="STRING" id="70448.A0A090M3U8"/>
<sequence>MASPGKDDAAEAVRAYFARATIAVCAYAREDAREIERELRALGAETRETYDETCTHVVTPFQRGSGYERGIKDGKIVVSYAWVEDCVSTGRVVDAEAKALYAPLRNANGVEGFASARIVVDGYVGQDKLDLVELIEAAGGTHEEEMTSKTTHLVCYRAGSSAYVQAVTRGRVAVVNHLWVDECVREWTLLPVEGYSKFGVEIDYEHDLELERRSRMALERDLDEEERRTQSLQELLDAEEREREDLREQLDESERLRMELRDMLEGEADNREGVHEQFLRQRGDVEELQQLLRQSEASRSEQEARIVQAEEERRSLLRQLEQTRGLQTNLQTQFTHSRQDLLTQLEQRLQQIEETRSELAEERRAHAETRTLLEDERKIHFTAHERIKAAEKESKMAKDSLNMETREKTALQKQLDAERKSRLHILSDFDNERKQREHLIKQLEAEQKLRQSLQQAVSAKEELRVRAEEEIQRLNEDIQEMMDEIDRLKTFEPPELDDTEKIQVKLFLEEDIRFLEIEPDVSFEELVIAVGKVFIESYSIKFEDADKHHITLRSTDDVRIACRQHERTAATYLKLLLDKASKEKSGFFSMRRKTQGKSLSEDSAAPKRGFLSRMLFRKKGVDAEGDDE</sequence>
<feature type="domain" description="PB1" evidence="3">
    <location>
        <begin position="501"/>
        <end position="580"/>
    </location>
</feature>
<dbReference type="AlphaFoldDB" id="A0A090M3U8"/>
<name>A0A090M3U8_OSTTA</name>
<dbReference type="Pfam" id="PF00564">
    <property type="entry name" value="PB1"/>
    <property type="match status" value="1"/>
</dbReference>
<dbReference type="InterPro" id="IPR000270">
    <property type="entry name" value="PB1_dom"/>
</dbReference>
<dbReference type="InterPro" id="IPR001357">
    <property type="entry name" value="BRCT_dom"/>
</dbReference>
<dbReference type="InterPro" id="IPR053793">
    <property type="entry name" value="PB1-like"/>
</dbReference>
<evidence type="ECO:0000313" key="5">
    <source>
        <dbReference type="Proteomes" id="UP000009170"/>
    </source>
</evidence>
<evidence type="ECO:0000259" key="2">
    <source>
        <dbReference type="PROSITE" id="PS50172"/>
    </source>
</evidence>
<dbReference type="PANTHER" id="PTHR47181">
    <property type="entry name" value="BRCA1 C TERMINUS DOMAIN CONTAINING PROTEIN, EXPRESSED"/>
    <property type="match status" value="1"/>
</dbReference>
<protein>
    <submittedName>
        <fullName evidence="4">Phox/Bem1p</fullName>
    </submittedName>
</protein>
<dbReference type="Proteomes" id="UP000009170">
    <property type="component" value="Unassembled WGS sequence"/>
</dbReference>
<feature type="domain" description="BRCT" evidence="2">
    <location>
        <begin position="108"/>
        <end position="197"/>
    </location>
</feature>
<dbReference type="Pfam" id="PF12738">
    <property type="entry name" value="PTCB-BRCT"/>
    <property type="match status" value="1"/>
</dbReference>
<comment type="caution">
    <text evidence="4">The sequence shown here is derived from an EMBL/GenBank/DDBJ whole genome shotgun (WGS) entry which is preliminary data.</text>
</comment>
<keyword evidence="1" id="KW-0175">Coiled coil</keyword>
<evidence type="ECO:0000259" key="3">
    <source>
        <dbReference type="PROSITE" id="PS51745"/>
    </source>
</evidence>
<dbReference type="PANTHER" id="PTHR47181:SF2">
    <property type="entry name" value="BRCA1 C TERMINUS DOMAIN CONTAINING PROTEIN, EXPRESSED"/>
    <property type="match status" value="1"/>
</dbReference>
<reference evidence="5" key="1">
    <citation type="journal article" date="2006" name="Proc. Natl. Acad. Sci. U.S.A.">
        <title>Genome analysis of the smallest free-living eukaryote Ostreococcus tauri unveils many unique features.</title>
        <authorList>
            <person name="Derelle E."/>
            <person name="Ferraz C."/>
            <person name="Rombauts S."/>
            <person name="Rouze P."/>
            <person name="Worden A.Z."/>
            <person name="Robbens S."/>
            <person name="Partensky F."/>
            <person name="Degroeve S."/>
            <person name="Echeynie S."/>
            <person name="Cooke R."/>
            <person name="Saeys Y."/>
            <person name="Wuyts J."/>
            <person name="Jabbari K."/>
            <person name="Bowler C."/>
            <person name="Panaud O."/>
            <person name="Piegu B."/>
            <person name="Ball S.G."/>
            <person name="Ral J.-P."/>
            <person name="Bouget F.-Y."/>
            <person name="Piganeau G."/>
            <person name="De Baets B."/>
            <person name="Picard A."/>
            <person name="Delseny M."/>
            <person name="Demaille J."/>
            <person name="Van de Peer Y."/>
            <person name="Moreau H."/>
        </authorList>
    </citation>
    <scope>NUCLEOTIDE SEQUENCE [LARGE SCALE GENOMIC DNA]</scope>
    <source>
        <strain evidence="5">OTTH 0595 / CCAP 157/2 / RCC745</strain>
    </source>
</reference>
<dbReference type="OrthoDB" id="1935339at2759"/>
<dbReference type="InterPro" id="IPR044254">
    <property type="entry name" value="At4g02110-like"/>
</dbReference>
<evidence type="ECO:0000256" key="1">
    <source>
        <dbReference type="SAM" id="Coils"/>
    </source>
</evidence>
<feature type="domain" description="BRCT" evidence="2">
    <location>
        <begin position="12"/>
        <end position="100"/>
    </location>
</feature>
<dbReference type="SMART" id="SM00292">
    <property type="entry name" value="BRCT"/>
    <property type="match status" value="2"/>
</dbReference>
<accession>A0A090M3U8</accession>
<dbReference type="SMART" id="SM00666">
    <property type="entry name" value="PB1"/>
    <property type="match status" value="1"/>
</dbReference>
<dbReference type="Gene3D" id="3.10.20.90">
    <property type="entry name" value="Phosphatidylinositol 3-kinase Catalytic Subunit, Chain A, domain 1"/>
    <property type="match status" value="1"/>
</dbReference>
<dbReference type="SUPFAM" id="SSF54277">
    <property type="entry name" value="CAD &amp; PB1 domains"/>
    <property type="match status" value="1"/>
</dbReference>
<dbReference type="GeneID" id="9836956"/>
<keyword evidence="5" id="KW-1185">Reference proteome</keyword>
<dbReference type="InParanoid" id="A0A090M3U8"/>
<dbReference type="PROSITE" id="PS50172">
    <property type="entry name" value="BRCT"/>
    <property type="match status" value="2"/>
</dbReference>
<dbReference type="EMBL" id="CAID01000007">
    <property type="protein sequence ID" value="CEF98880.1"/>
    <property type="molecule type" value="Genomic_DNA"/>
</dbReference>
<dbReference type="Pfam" id="PF00533">
    <property type="entry name" value="BRCT"/>
    <property type="match status" value="1"/>
</dbReference>
<dbReference type="InterPro" id="IPR036420">
    <property type="entry name" value="BRCT_dom_sf"/>
</dbReference>
<dbReference type="RefSeq" id="XP_003080553.2">
    <property type="nucleotide sequence ID" value="XM_003080505.2"/>
</dbReference>
<gene>
    <name evidence="4" type="ORF">OT_ostta07g04580</name>
</gene>
<organism evidence="4 5">
    <name type="scientific">Ostreococcus tauri</name>
    <name type="common">Marine green alga</name>
    <dbReference type="NCBI Taxonomy" id="70448"/>
    <lineage>
        <taxon>Eukaryota</taxon>
        <taxon>Viridiplantae</taxon>
        <taxon>Chlorophyta</taxon>
        <taxon>Mamiellophyceae</taxon>
        <taxon>Mamiellales</taxon>
        <taxon>Bathycoccaceae</taxon>
        <taxon>Ostreococcus</taxon>
    </lineage>
</organism>
<dbReference type="CDD" id="cd05992">
    <property type="entry name" value="PB1"/>
    <property type="match status" value="1"/>
</dbReference>
<dbReference type="Gene3D" id="3.40.50.10190">
    <property type="entry name" value="BRCT domain"/>
    <property type="match status" value="2"/>
</dbReference>
<dbReference type="CDD" id="cd00027">
    <property type="entry name" value="BRCT"/>
    <property type="match status" value="1"/>
</dbReference>